<dbReference type="Proteomes" id="UP001059576">
    <property type="component" value="Chromosome"/>
</dbReference>
<keyword evidence="2" id="KW-1185">Reference proteome</keyword>
<evidence type="ECO:0000313" key="1">
    <source>
        <dbReference type="EMBL" id="UUD36946.1"/>
    </source>
</evidence>
<dbReference type="NCBIfam" id="NF045770">
    <property type="entry name" value="MPN403_MG284_C"/>
    <property type="match status" value="1"/>
</dbReference>
<accession>A0ABY5J112</accession>
<sequence length="115" mass="13869">MNIKKLDFTSKKNLVKDACKLYKRVKGVQLSDEVLKRYNTSAKNTLELNKTMKVKSIFEQILNLLSPTSYMIIDNLFLKEHEEKEKWIDQYFSKTTFYKRQHEAIDEFLDYLYEK</sequence>
<dbReference type="InterPro" id="IPR058231">
    <property type="entry name" value="MG284-like_C"/>
</dbReference>
<name>A0ABY5J112_9BACT</name>
<evidence type="ECO:0008006" key="3">
    <source>
        <dbReference type="Google" id="ProtNLM"/>
    </source>
</evidence>
<evidence type="ECO:0000313" key="2">
    <source>
        <dbReference type="Proteomes" id="UP001059576"/>
    </source>
</evidence>
<protein>
    <recommendedName>
        <fullName evidence="3">Phage protein</fullName>
    </recommendedName>
</protein>
<dbReference type="EMBL" id="CP101808">
    <property type="protein sequence ID" value="UUD36946.1"/>
    <property type="molecule type" value="Genomic_DNA"/>
</dbReference>
<proteinExistence type="predicted"/>
<reference evidence="1" key="1">
    <citation type="submission" date="2022-07" db="EMBL/GenBank/DDBJ databases">
        <title>Complete genome of Mycoplasma equigenitalium type strain T37.</title>
        <authorList>
            <person name="Spergser J."/>
        </authorList>
    </citation>
    <scope>NUCLEOTIDE SEQUENCE</scope>
    <source>
        <strain evidence="1">T37</strain>
    </source>
</reference>
<dbReference type="RefSeq" id="WP_129722723.1">
    <property type="nucleotide sequence ID" value="NZ_CP101808.1"/>
</dbReference>
<gene>
    <name evidence="1" type="ORF">NPA09_03540</name>
</gene>
<organism evidence="1 2">
    <name type="scientific">Mycoplasmopsis equigenitalium</name>
    <dbReference type="NCBI Taxonomy" id="114883"/>
    <lineage>
        <taxon>Bacteria</taxon>
        <taxon>Bacillati</taxon>
        <taxon>Mycoplasmatota</taxon>
        <taxon>Mycoplasmoidales</taxon>
        <taxon>Metamycoplasmataceae</taxon>
        <taxon>Mycoplasmopsis</taxon>
    </lineage>
</organism>